<name>A0ABQ7NAX5_BRACM</name>
<comment type="caution">
    <text evidence="1">The sequence shown here is derived from an EMBL/GenBank/DDBJ whole genome shotgun (WGS) entry which is preliminary data.</text>
</comment>
<reference evidence="1 2" key="1">
    <citation type="submission" date="2021-03" db="EMBL/GenBank/DDBJ databases">
        <authorList>
            <person name="King G.J."/>
            <person name="Bancroft I."/>
            <person name="Baten A."/>
            <person name="Bloomfield J."/>
            <person name="Borpatragohain P."/>
            <person name="He Z."/>
            <person name="Irish N."/>
            <person name="Irwin J."/>
            <person name="Liu K."/>
            <person name="Mauleon R.P."/>
            <person name="Moore J."/>
            <person name="Morris R."/>
            <person name="Ostergaard L."/>
            <person name="Wang B."/>
            <person name="Wells R."/>
        </authorList>
    </citation>
    <scope>NUCLEOTIDE SEQUENCE [LARGE SCALE GENOMIC DNA]</scope>
    <source>
        <strain evidence="1">R-o-18</strain>
        <tissue evidence="1">Leaf</tissue>
    </source>
</reference>
<gene>
    <name evidence="1" type="primary">A03g509770.1_BraROA</name>
    <name evidence="1" type="ORF">IGI04_013952</name>
</gene>
<dbReference type="EMBL" id="JADBGQ010000003">
    <property type="protein sequence ID" value="KAG5407833.1"/>
    <property type="molecule type" value="Genomic_DNA"/>
</dbReference>
<protein>
    <submittedName>
        <fullName evidence="1">Uncharacterized protein</fullName>
    </submittedName>
</protein>
<organism evidence="1 2">
    <name type="scientific">Brassica rapa subsp. trilocularis</name>
    <dbReference type="NCBI Taxonomy" id="1813537"/>
    <lineage>
        <taxon>Eukaryota</taxon>
        <taxon>Viridiplantae</taxon>
        <taxon>Streptophyta</taxon>
        <taxon>Embryophyta</taxon>
        <taxon>Tracheophyta</taxon>
        <taxon>Spermatophyta</taxon>
        <taxon>Magnoliopsida</taxon>
        <taxon>eudicotyledons</taxon>
        <taxon>Gunneridae</taxon>
        <taxon>Pentapetalae</taxon>
        <taxon>rosids</taxon>
        <taxon>malvids</taxon>
        <taxon>Brassicales</taxon>
        <taxon>Brassicaceae</taxon>
        <taxon>Brassiceae</taxon>
        <taxon>Brassica</taxon>
    </lineage>
</organism>
<dbReference type="Proteomes" id="UP000823674">
    <property type="component" value="Chromosome A03"/>
</dbReference>
<proteinExistence type="predicted"/>
<accession>A0ABQ7NAX5</accession>
<sequence length="68" mass="7642">MKGVKKAYYRPKAPLAKRAVRVPHSLLPKMKGILNCDFTVIDRIREDTSGERNLTDISGERNLTDISG</sequence>
<evidence type="ECO:0000313" key="2">
    <source>
        <dbReference type="Proteomes" id="UP000823674"/>
    </source>
</evidence>
<evidence type="ECO:0000313" key="1">
    <source>
        <dbReference type="EMBL" id="KAG5407833.1"/>
    </source>
</evidence>
<keyword evidence="2" id="KW-1185">Reference proteome</keyword>